<organism evidence="3 4">
    <name type="scientific">Helicostylum pulchrum</name>
    <dbReference type="NCBI Taxonomy" id="562976"/>
    <lineage>
        <taxon>Eukaryota</taxon>
        <taxon>Fungi</taxon>
        <taxon>Fungi incertae sedis</taxon>
        <taxon>Mucoromycota</taxon>
        <taxon>Mucoromycotina</taxon>
        <taxon>Mucoromycetes</taxon>
        <taxon>Mucorales</taxon>
        <taxon>Mucorineae</taxon>
        <taxon>Mucoraceae</taxon>
        <taxon>Helicostylum</taxon>
    </lineage>
</organism>
<accession>A0ABP9YH51</accession>
<dbReference type="InterPro" id="IPR011009">
    <property type="entry name" value="Kinase-like_dom_sf"/>
</dbReference>
<evidence type="ECO:0000313" key="4">
    <source>
        <dbReference type="Proteomes" id="UP001476247"/>
    </source>
</evidence>
<gene>
    <name evidence="3" type="ORF">HPULCUR_011798</name>
</gene>
<dbReference type="SUPFAM" id="SSF56112">
    <property type="entry name" value="Protein kinase-like (PK-like)"/>
    <property type="match status" value="1"/>
</dbReference>
<keyword evidence="4" id="KW-1185">Reference proteome</keyword>
<keyword evidence="1" id="KW-0067">ATP-binding</keyword>
<dbReference type="PANTHER" id="PTHR24347">
    <property type="entry name" value="SERINE/THREONINE-PROTEIN KINASE"/>
    <property type="match status" value="1"/>
</dbReference>
<evidence type="ECO:0000256" key="1">
    <source>
        <dbReference type="PROSITE-ProRule" id="PRU10141"/>
    </source>
</evidence>
<comment type="caution">
    <text evidence="3">The sequence shown here is derived from an EMBL/GenBank/DDBJ whole genome shotgun (WGS) entry which is preliminary data.</text>
</comment>
<sequence>MSNHNPFVKKVLALFKKTHEEDKPKYPAGLSAKYVIEDKVLGVGSFAVVKECTEIATETKYAVKIILKKVIAGKQQMLDSELDILTKVRHSHIVSLHDIFESDDAVYIVTDLCTGGELFQRIVERGIYTEATAADLVRQMLEGLVYLHSEGLLFKTPEEDADLLITDFGLSKLLKNNNEILTTACGTPGYVAPEVLLGSGHGKPVDIWSVGVIMYTLLSGYTPFYGEDQNELFDCIMKGKYDFDDEYWGDISPEGNNNNAIKKKSIFINTKLAKNLINRLLTYDPKERVTAEEALKDAWIVSDENNDIDLAPQVRKGFNSRRTLKSIFTAVAAINKLKISDHSDDLLEVDEESDKESTK</sequence>
<dbReference type="CDD" id="cd05117">
    <property type="entry name" value="STKc_CAMK"/>
    <property type="match status" value="1"/>
</dbReference>
<dbReference type="Gene3D" id="3.30.200.20">
    <property type="entry name" value="Phosphorylase Kinase, domain 1"/>
    <property type="match status" value="1"/>
</dbReference>
<dbReference type="PROSITE" id="PS50011">
    <property type="entry name" value="PROTEIN_KINASE_DOM"/>
    <property type="match status" value="1"/>
</dbReference>
<dbReference type="Proteomes" id="UP001476247">
    <property type="component" value="Unassembled WGS sequence"/>
</dbReference>
<dbReference type="EMBL" id="BAABUJ010000060">
    <property type="protein sequence ID" value="GAA5806267.1"/>
    <property type="molecule type" value="Genomic_DNA"/>
</dbReference>
<dbReference type="Gene3D" id="1.10.510.10">
    <property type="entry name" value="Transferase(Phosphotransferase) domain 1"/>
    <property type="match status" value="1"/>
</dbReference>
<dbReference type="PROSITE" id="PS00107">
    <property type="entry name" value="PROTEIN_KINASE_ATP"/>
    <property type="match status" value="1"/>
</dbReference>
<proteinExistence type="predicted"/>
<dbReference type="InterPro" id="IPR017441">
    <property type="entry name" value="Protein_kinase_ATP_BS"/>
</dbReference>
<reference evidence="3 4" key="1">
    <citation type="submission" date="2024-04" db="EMBL/GenBank/DDBJ databases">
        <title>genome sequences of Mucor flavus KT1a and Helicostylum pulchrum KT1b strains isolation_sourced from the surface of a dry-aged beef.</title>
        <authorList>
            <person name="Toyotome T."/>
            <person name="Hosono M."/>
            <person name="Torimaru M."/>
            <person name="Fukuda K."/>
            <person name="Mikami N."/>
        </authorList>
    </citation>
    <scope>NUCLEOTIDE SEQUENCE [LARGE SCALE GENOMIC DNA]</scope>
    <source>
        <strain evidence="3 4">KT1b</strain>
    </source>
</reference>
<dbReference type="Pfam" id="PF00069">
    <property type="entry name" value="Pkinase"/>
    <property type="match status" value="1"/>
</dbReference>
<evidence type="ECO:0000259" key="2">
    <source>
        <dbReference type="PROSITE" id="PS50011"/>
    </source>
</evidence>
<keyword evidence="1" id="KW-0547">Nucleotide-binding</keyword>
<dbReference type="InterPro" id="IPR000719">
    <property type="entry name" value="Prot_kinase_dom"/>
</dbReference>
<feature type="domain" description="Protein kinase" evidence="2">
    <location>
        <begin position="35"/>
        <end position="300"/>
    </location>
</feature>
<protein>
    <recommendedName>
        <fullName evidence="2">Protein kinase domain-containing protein</fullName>
    </recommendedName>
</protein>
<feature type="binding site" evidence="1">
    <location>
        <position position="74"/>
    </location>
    <ligand>
        <name>ATP</name>
        <dbReference type="ChEBI" id="CHEBI:30616"/>
    </ligand>
</feature>
<name>A0ABP9YH51_9FUNG</name>
<evidence type="ECO:0000313" key="3">
    <source>
        <dbReference type="EMBL" id="GAA5806267.1"/>
    </source>
</evidence>